<dbReference type="InterPro" id="IPR015237">
    <property type="entry name" value="Alpha-amylase_C_pro"/>
</dbReference>
<sequence length="491" mass="55896">MSQINGVMMQYFHWYLDAKDELWQRAAADAPKLKELGVTSVWLPPAYKATRGAEDVGYGVYDLFDLGEFDQKGSVRTKYGTRDEYQKAIWALKENGIRVYADVVFNHRMGADETETVRAYRVEMGDRTKVSAEAEAVEAWTRFTFPGRGGAHSDMRWSAEHFTAFDLNTDQGPAIFLVENKAFSQDVDQENGNYDFLMGADVDTDHPQVREELKRWGLWYLDATGVDGFRFDAVKHVDAEFFLSWLHELRVETSRDLFAVGEYWSYDVEALHHFIEKTNGQISLFDAPLHYNFHLASKAGQDYDLRTIFDNSLVAQQPALAVTLVDNHDSQPLQSLESVVEPWFKPLAYALILLRRDGYPCLFFPDYYGAHYQDTGPDGNEHEVWMDSHQFLIDRYLQARHAYAYGDQYDYFDEAGCIGWTRLGDAEHPGGMAVVLSNGDGGVRRMEIGQAHRRYVDITGHIETPVETGEDGWGEFACPAGSVSVWVPAEQ</sequence>
<feature type="binding site" evidence="8">
    <location>
        <position position="201"/>
    </location>
    <ligand>
        <name>Ca(2+)</name>
        <dbReference type="ChEBI" id="CHEBI:29108"/>
        <label>1</label>
    </ligand>
</feature>
<keyword evidence="5" id="KW-0119">Carbohydrate metabolism</keyword>
<feature type="domain" description="Glycosyl hydrolase family 13 catalytic" evidence="10">
    <location>
        <begin position="6"/>
        <end position="400"/>
    </location>
</feature>
<dbReference type="CDD" id="cd11318">
    <property type="entry name" value="AmyAc_bac_fung_AmyA"/>
    <property type="match status" value="1"/>
</dbReference>
<dbReference type="PIRSF" id="PIRSF001021">
    <property type="entry name" value="Alph-amls_thrmst"/>
    <property type="match status" value="1"/>
</dbReference>
<dbReference type="RefSeq" id="WP_007185456.1">
    <property type="nucleotide sequence ID" value="NZ_AKGD01000002.1"/>
</dbReference>
<comment type="caution">
    <text evidence="11">The sequence shown here is derived from an EMBL/GenBank/DDBJ whole genome shotgun (WGS) entry which is preliminary data.</text>
</comment>
<evidence type="ECO:0000256" key="6">
    <source>
        <dbReference type="ARBA" id="ARBA00023295"/>
    </source>
</evidence>
<evidence type="ECO:0000256" key="9">
    <source>
        <dbReference type="RuleBase" id="RU003615"/>
    </source>
</evidence>
<evidence type="ECO:0000313" key="11">
    <source>
        <dbReference type="EMBL" id="EIT68931.1"/>
    </source>
</evidence>
<dbReference type="PATRIC" id="fig|1172194.4.peg.2429"/>
<dbReference type="AlphaFoldDB" id="I8HZC1"/>
<comment type="similarity">
    <text evidence="2 9">Belongs to the glycosyl hydrolase 13 family.</text>
</comment>
<dbReference type="Proteomes" id="UP000003704">
    <property type="component" value="Unassembled WGS sequence"/>
</dbReference>
<evidence type="ECO:0000256" key="3">
    <source>
        <dbReference type="ARBA" id="ARBA00022723"/>
    </source>
</evidence>
<evidence type="ECO:0000256" key="7">
    <source>
        <dbReference type="PIRSR" id="PIRSR001021-1"/>
    </source>
</evidence>
<feature type="binding site" evidence="8">
    <location>
        <position position="236"/>
    </location>
    <ligand>
        <name>Ca(2+)</name>
        <dbReference type="ChEBI" id="CHEBI:29108"/>
        <label>1</label>
    </ligand>
</feature>
<protein>
    <submittedName>
        <fullName evidence="11">Cytoplasmic alpha-amylase</fullName>
    </submittedName>
</protein>
<dbReference type="InterPro" id="IPR013780">
    <property type="entry name" value="Glyco_hydro_b"/>
</dbReference>
<dbReference type="NCBIfam" id="NF006969">
    <property type="entry name" value="PRK09441.1-2"/>
    <property type="match status" value="1"/>
</dbReference>
<dbReference type="InterPro" id="IPR013776">
    <property type="entry name" value="A-amylase_thermo"/>
</dbReference>
<dbReference type="Gene3D" id="3.20.20.80">
    <property type="entry name" value="Glycosidases"/>
    <property type="match status" value="1"/>
</dbReference>
<name>I8HZC1_9GAMM</name>
<dbReference type="SUPFAM" id="SSF51445">
    <property type="entry name" value="(Trans)glycosidases"/>
    <property type="match status" value="1"/>
</dbReference>
<feature type="active site" description="Nucleophile" evidence="7">
    <location>
        <position position="232"/>
    </location>
</feature>
<evidence type="ECO:0000259" key="10">
    <source>
        <dbReference type="SMART" id="SM00642"/>
    </source>
</evidence>
<evidence type="ECO:0000256" key="2">
    <source>
        <dbReference type="ARBA" id="ARBA00008061"/>
    </source>
</evidence>
<gene>
    <name evidence="11" type="ORF">WQQ_25130</name>
</gene>
<feature type="binding site" evidence="8">
    <location>
        <position position="203"/>
    </location>
    <ligand>
        <name>Ca(2+)</name>
        <dbReference type="ChEBI" id="CHEBI:29108"/>
        <label>2</label>
    </ligand>
</feature>
<keyword evidence="6" id="KW-0326">Glycosidase</keyword>
<dbReference type="PRINTS" id="PR00110">
    <property type="entry name" value="ALPHAAMYLASE"/>
</dbReference>
<dbReference type="PANTHER" id="PTHR43447">
    <property type="entry name" value="ALPHA-AMYLASE"/>
    <property type="match status" value="1"/>
</dbReference>
<proteinExistence type="inferred from homology"/>
<dbReference type="GO" id="GO:0005975">
    <property type="term" value="P:carbohydrate metabolic process"/>
    <property type="evidence" value="ECO:0007669"/>
    <property type="project" value="InterPro"/>
</dbReference>
<evidence type="ECO:0000256" key="8">
    <source>
        <dbReference type="PIRSR" id="PIRSR001021-2"/>
    </source>
</evidence>
<feature type="binding site" evidence="8">
    <location>
        <position position="182"/>
    </location>
    <ligand>
        <name>Ca(2+)</name>
        <dbReference type="ChEBI" id="CHEBI:29108"/>
        <label>2</label>
    </ligand>
</feature>
<dbReference type="OrthoDB" id="9805159at2"/>
<evidence type="ECO:0000256" key="4">
    <source>
        <dbReference type="ARBA" id="ARBA00022801"/>
    </source>
</evidence>
<dbReference type="GO" id="GO:0004556">
    <property type="term" value="F:alpha-amylase activity"/>
    <property type="evidence" value="ECO:0007669"/>
    <property type="project" value="InterPro"/>
</dbReference>
<keyword evidence="3 8" id="KW-0479">Metal-binding</keyword>
<keyword evidence="8" id="KW-0106">Calcium</keyword>
<dbReference type="InterPro" id="IPR017853">
    <property type="entry name" value="GH"/>
</dbReference>
<accession>I8HZC1</accession>
<organism evidence="11 12">
    <name type="scientific">Hydrocarboniphaga effusa AP103</name>
    <dbReference type="NCBI Taxonomy" id="1172194"/>
    <lineage>
        <taxon>Bacteria</taxon>
        <taxon>Pseudomonadati</taxon>
        <taxon>Pseudomonadota</taxon>
        <taxon>Gammaproteobacteria</taxon>
        <taxon>Nevskiales</taxon>
        <taxon>Nevskiaceae</taxon>
        <taxon>Hydrocarboniphaga</taxon>
    </lineage>
</organism>
<dbReference type="EMBL" id="AKGD01000002">
    <property type="protein sequence ID" value="EIT68931.1"/>
    <property type="molecule type" value="Genomic_DNA"/>
</dbReference>
<evidence type="ECO:0000256" key="1">
    <source>
        <dbReference type="ARBA" id="ARBA00001913"/>
    </source>
</evidence>
<keyword evidence="12" id="KW-1185">Reference proteome</keyword>
<dbReference type="SUPFAM" id="SSF51011">
    <property type="entry name" value="Glycosyl hydrolase domain"/>
    <property type="match status" value="1"/>
</dbReference>
<dbReference type="SMART" id="SM00642">
    <property type="entry name" value="Aamy"/>
    <property type="match status" value="1"/>
</dbReference>
<feature type="binding site" evidence="8">
    <location>
        <position position="106"/>
    </location>
    <ligand>
        <name>Ca(2+)</name>
        <dbReference type="ChEBI" id="CHEBI:29108"/>
        <label>1</label>
    </ligand>
</feature>
<dbReference type="NCBIfam" id="NF006968">
    <property type="entry name" value="PRK09441.1-1"/>
    <property type="match status" value="1"/>
</dbReference>
<dbReference type="GO" id="GO:0005509">
    <property type="term" value="F:calcium ion binding"/>
    <property type="evidence" value="ECO:0007669"/>
    <property type="project" value="InterPro"/>
</dbReference>
<dbReference type="Pfam" id="PF00128">
    <property type="entry name" value="Alpha-amylase"/>
    <property type="match status" value="1"/>
</dbReference>
<reference evidence="11 12" key="1">
    <citation type="journal article" date="2012" name="J. Bacteriol.">
        <title>Genome Sequence of n-Alkane-Degrading Hydrocarboniphaga effusa Strain AP103T (ATCC BAA-332T).</title>
        <authorList>
            <person name="Chang H.K."/>
            <person name="Zylstra G.J."/>
            <person name="Chae J.C."/>
        </authorList>
    </citation>
    <scope>NUCLEOTIDE SEQUENCE [LARGE SCALE GENOMIC DNA]</scope>
    <source>
        <strain evidence="11 12">AP103</strain>
    </source>
</reference>
<dbReference type="STRING" id="1172194.WQQ_25130"/>
<keyword evidence="4" id="KW-0378">Hydrolase</keyword>
<dbReference type="InterPro" id="IPR006047">
    <property type="entry name" value="GH13_cat_dom"/>
</dbReference>
<comment type="cofactor">
    <cofactor evidence="1">
        <name>Ca(2+)</name>
        <dbReference type="ChEBI" id="CHEBI:29108"/>
    </cofactor>
</comment>
<dbReference type="Pfam" id="PF09154">
    <property type="entry name" value="Alpha-amy_C_pro"/>
    <property type="match status" value="1"/>
</dbReference>
<dbReference type="Gene3D" id="2.40.30.140">
    <property type="match status" value="1"/>
</dbReference>
<feature type="active site" description="Proton donor" evidence="7">
    <location>
        <position position="262"/>
    </location>
</feature>
<dbReference type="InterPro" id="IPR006046">
    <property type="entry name" value="Alpha_amylase"/>
</dbReference>
<feature type="binding site" evidence="8">
    <location>
        <position position="195"/>
    </location>
    <ligand>
        <name>Ca(2+)</name>
        <dbReference type="ChEBI" id="CHEBI:29108"/>
        <label>1</label>
    </ligand>
</feature>
<dbReference type="Gene3D" id="2.60.40.1180">
    <property type="entry name" value="Golgi alpha-mannosidase II"/>
    <property type="match status" value="1"/>
</dbReference>
<evidence type="ECO:0000313" key="12">
    <source>
        <dbReference type="Proteomes" id="UP000003704"/>
    </source>
</evidence>
<evidence type="ECO:0000256" key="5">
    <source>
        <dbReference type="ARBA" id="ARBA00023277"/>
    </source>
</evidence>